<evidence type="ECO:0000313" key="8">
    <source>
        <dbReference type="Proteomes" id="UP000254070"/>
    </source>
</evidence>
<dbReference type="InterPro" id="IPR008920">
    <property type="entry name" value="TF_FadR/GntR_C"/>
</dbReference>
<dbReference type="GO" id="GO:0003700">
    <property type="term" value="F:DNA-binding transcription factor activity"/>
    <property type="evidence" value="ECO:0007669"/>
    <property type="project" value="InterPro"/>
</dbReference>
<reference evidence="5 7" key="1">
    <citation type="submission" date="2015-06" db="EMBL/GenBank/DDBJ databases">
        <title>The Genome Sequence of Enterococcus durans 4EA1.</title>
        <authorList>
            <consortium name="The Broad Institute Genomics Platform"/>
            <consortium name="The Broad Institute Genome Sequencing Center for Infectious Disease"/>
            <person name="Earl A.M."/>
            <person name="Van Tyne D."/>
            <person name="Lebreton F."/>
            <person name="Saavedra J.T."/>
            <person name="Gilmore M.S."/>
            <person name="Manson Mcguire A."/>
            <person name="Clock S."/>
            <person name="Crupain M."/>
            <person name="Rangan U."/>
            <person name="Young S."/>
            <person name="Abouelleil A."/>
            <person name="Cao P."/>
            <person name="Chapman S.B."/>
            <person name="Griggs A."/>
            <person name="Priest M."/>
            <person name="Shea T."/>
            <person name="Wortman J."/>
            <person name="Nusbaum C."/>
            <person name="Birren B."/>
        </authorList>
    </citation>
    <scope>NUCLEOTIDE SEQUENCE [LARGE SCALE GENOMIC DNA]</scope>
    <source>
        <strain evidence="5 7">4EA1</strain>
    </source>
</reference>
<dbReference type="InterPro" id="IPR011711">
    <property type="entry name" value="GntR_C"/>
</dbReference>
<dbReference type="KEGG" id="edu:LIU_00110"/>
<keyword evidence="3" id="KW-0804">Transcription</keyword>
<organism evidence="5 7">
    <name type="scientific">Enterococcus durans</name>
    <dbReference type="NCBI Taxonomy" id="53345"/>
    <lineage>
        <taxon>Bacteria</taxon>
        <taxon>Bacillati</taxon>
        <taxon>Bacillota</taxon>
        <taxon>Bacilli</taxon>
        <taxon>Lactobacillales</taxon>
        <taxon>Enterococcaceae</taxon>
        <taxon>Enterococcus</taxon>
    </lineage>
</organism>
<dbReference type="PANTHER" id="PTHR43537">
    <property type="entry name" value="TRANSCRIPTIONAL REGULATOR, GNTR FAMILY"/>
    <property type="match status" value="1"/>
</dbReference>
<dbReference type="PROSITE" id="PS50949">
    <property type="entry name" value="HTH_GNTR"/>
    <property type="match status" value="1"/>
</dbReference>
<dbReference type="AlphaFoldDB" id="A0A367CKC4"/>
<keyword evidence="1" id="KW-0805">Transcription regulation</keyword>
<feature type="domain" description="HTH gntR-type" evidence="4">
    <location>
        <begin position="4"/>
        <end position="71"/>
    </location>
</feature>
<accession>A0A367CKC4</accession>
<dbReference type="InterPro" id="IPR036388">
    <property type="entry name" value="WH-like_DNA-bd_sf"/>
</dbReference>
<dbReference type="SUPFAM" id="SSF48008">
    <property type="entry name" value="GntR ligand-binding domain-like"/>
    <property type="match status" value="1"/>
</dbReference>
<reference evidence="6 8" key="2">
    <citation type="submission" date="2018-06" db="EMBL/GenBank/DDBJ databases">
        <authorList>
            <consortium name="Pathogen Informatics"/>
            <person name="Doyle S."/>
        </authorList>
    </citation>
    <scope>NUCLEOTIDE SEQUENCE [LARGE SCALE GENOMIC DNA]</scope>
    <source>
        <strain evidence="6 8">NCTC8129</strain>
    </source>
</reference>
<dbReference type="STRING" id="53345.LIU_00110"/>
<dbReference type="InterPro" id="IPR036390">
    <property type="entry name" value="WH_DNA-bd_sf"/>
</dbReference>
<name>A0A367CKC4_9ENTE</name>
<evidence type="ECO:0000256" key="3">
    <source>
        <dbReference type="ARBA" id="ARBA00023163"/>
    </source>
</evidence>
<dbReference type="GeneID" id="56742951"/>
<evidence type="ECO:0000313" key="6">
    <source>
        <dbReference type="EMBL" id="STP29072.1"/>
    </source>
</evidence>
<evidence type="ECO:0000313" key="7">
    <source>
        <dbReference type="Proteomes" id="UP000252797"/>
    </source>
</evidence>
<dbReference type="SUPFAM" id="SSF46785">
    <property type="entry name" value="Winged helix' DNA-binding domain"/>
    <property type="match status" value="1"/>
</dbReference>
<dbReference type="Proteomes" id="UP000254070">
    <property type="component" value="Unassembled WGS sequence"/>
</dbReference>
<evidence type="ECO:0000259" key="4">
    <source>
        <dbReference type="PROSITE" id="PS50949"/>
    </source>
</evidence>
<dbReference type="PANTHER" id="PTHR43537:SF51">
    <property type="entry name" value="HTH-TYPE TRANSCRIPTIONAL REGULATOR LGOR-RELATED"/>
    <property type="match status" value="1"/>
</dbReference>
<dbReference type="RefSeq" id="WP_005875418.1">
    <property type="nucleotide sequence ID" value="NZ_CABGIQ010000021.1"/>
</dbReference>
<dbReference type="EMBL" id="UGIF01000002">
    <property type="protein sequence ID" value="STP29072.1"/>
    <property type="molecule type" value="Genomic_DNA"/>
</dbReference>
<dbReference type="InterPro" id="IPR000524">
    <property type="entry name" value="Tscrpt_reg_HTH_GntR"/>
</dbReference>
<dbReference type="Proteomes" id="UP000252797">
    <property type="component" value="Unassembled WGS sequence"/>
</dbReference>
<dbReference type="EMBL" id="LEPB01000001">
    <property type="protein sequence ID" value="RCA12123.1"/>
    <property type="molecule type" value="Genomic_DNA"/>
</dbReference>
<dbReference type="Gene3D" id="1.20.120.530">
    <property type="entry name" value="GntR ligand-binding domain-like"/>
    <property type="match status" value="1"/>
</dbReference>
<evidence type="ECO:0000313" key="5">
    <source>
        <dbReference type="EMBL" id="RCA12123.1"/>
    </source>
</evidence>
<dbReference type="CDD" id="cd07377">
    <property type="entry name" value="WHTH_GntR"/>
    <property type="match status" value="1"/>
</dbReference>
<dbReference type="Pfam" id="PF07729">
    <property type="entry name" value="FCD"/>
    <property type="match status" value="1"/>
</dbReference>
<dbReference type="GO" id="GO:0003677">
    <property type="term" value="F:DNA binding"/>
    <property type="evidence" value="ECO:0007669"/>
    <property type="project" value="UniProtKB-KW"/>
</dbReference>
<dbReference type="SMART" id="SM00345">
    <property type="entry name" value="HTH_GNTR"/>
    <property type="match status" value="1"/>
</dbReference>
<sequence length="222" mass="26153">MAGTNLQQQAYETIRKQIIYSELAPGSRISDKVLEEQLAIGRTPIREALIQLRNQELIKTIPQSGTFVSKIDIRSASLALYTREKLENPILQECSAKMTPQDQLTLEDILEQTDQAIMTQDKKLFFYLDKAFHRTCYKVAEKSEIWDWIESYSTHLDRFRWLRLSITELGWGRVLDEHQTLLQSMIDHNLDEVSFLCSMHMHMIIEEQEYVRQAYPDYFEKD</sequence>
<gene>
    <name evidence="6" type="primary">ydfH</name>
    <name evidence="5" type="ORF">EA71_00327</name>
    <name evidence="6" type="ORF">NCTC8129_01260</name>
</gene>
<protein>
    <submittedName>
        <fullName evidence="5">GntR family transcriptional regulator</fullName>
    </submittedName>
</protein>
<evidence type="ECO:0000256" key="2">
    <source>
        <dbReference type="ARBA" id="ARBA00023125"/>
    </source>
</evidence>
<keyword evidence="2" id="KW-0238">DNA-binding</keyword>
<proteinExistence type="predicted"/>
<dbReference type="Pfam" id="PF00392">
    <property type="entry name" value="GntR"/>
    <property type="match status" value="1"/>
</dbReference>
<evidence type="ECO:0000256" key="1">
    <source>
        <dbReference type="ARBA" id="ARBA00023015"/>
    </source>
</evidence>
<dbReference type="Gene3D" id="1.10.10.10">
    <property type="entry name" value="Winged helix-like DNA-binding domain superfamily/Winged helix DNA-binding domain"/>
    <property type="match status" value="1"/>
</dbReference>